<evidence type="ECO:0000313" key="1">
    <source>
        <dbReference type="EMBL" id="WAN68871.1"/>
    </source>
</evidence>
<dbReference type="AlphaFoldDB" id="A0A9Q9UVI5"/>
<organism evidence="1">
    <name type="scientific">Moorena producens (strain JHB)</name>
    <dbReference type="NCBI Taxonomy" id="1454205"/>
    <lineage>
        <taxon>Bacteria</taxon>
        <taxon>Bacillati</taxon>
        <taxon>Cyanobacteriota</taxon>
        <taxon>Cyanophyceae</taxon>
        <taxon>Coleofasciculales</taxon>
        <taxon>Coleofasciculaceae</taxon>
        <taxon>Moorena</taxon>
    </lineage>
</organism>
<accession>A0A9Q9UVI5</accession>
<dbReference type="Proteomes" id="UP000176944">
    <property type="component" value="Chromosome"/>
</dbReference>
<dbReference type="EMBL" id="CP017708">
    <property type="protein sequence ID" value="WAN68871.1"/>
    <property type="molecule type" value="Genomic_DNA"/>
</dbReference>
<name>A0A9Q9UVI5_MOOP1</name>
<reference evidence="1" key="1">
    <citation type="journal article" date="2017" name="Proc. Natl. Acad. Sci. U.S.A.">
        <title>Comparative genomics uncovers the prolific and distinctive metabolic potential of the cyanobacterial genus Moorea.</title>
        <authorList>
            <person name="Leao T."/>
            <person name="Castelao G."/>
            <person name="Korobeynikov A."/>
            <person name="Monroe E.A."/>
            <person name="Podell S."/>
            <person name="Glukhov E."/>
            <person name="Allen E.E."/>
            <person name="Gerwick W.H."/>
            <person name="Gerwick L."/>
        </authorList>
    </citation>
    <scope>NUCLEOTIDE SEQUENCE</scope>
    <source>
        <strain evidence="1">JHB</strain>
    </source>
</reference>
<reference evidence="1" key="2">
    <citation type="submission" date="2022-10" db="EMBL/GenBank/DDBJ databases">
        <authorList>
            <person name="Ngo T.-E."/>
        </authorList>
    </citation>
    <scope>NUCLEOTIDE SEQUENCE</scope>
    <source>
        <strain evidence="1">JHB</strain>
    </source>
</reference>
<gene>
    <name evidence="1" type="ORF">BJP36_41655</name>
</gene>
<sequence>MSSLSINDVSYQRVAYQRVAYQLSANALQMVLLEVRSAVSGQRSAVSLFYSKAPIALRARCANSSVEQASTL</sequence>
<proteinExistence type="predicted"/>
<protein>
    <submittedName>
        <fullName evidence="1">Uncharacterized protein</fullName>
    </submittedName>
</protein>